<dbReference type="PANTHER" id="PTHR31734">
    <property type="entry name" value="AUXIN-RESPONSIVE PROTEIN IAA17"/>
    <property type="match status" value="1"/>
</dbReference>
<dbReference type="GO" id="GO:0005634">
    <property type="term" value="C:nucleus"/>
    <property type="evidence" value="ECO:0007669"/>
    <property type="project" value="UniProtKB-SubCell"/>
</dbReference>
<proteinExistence type="inferred from homology"/>
<evidence type="ECO:0000256" key="8">
    <source>
        <dbReference type="ARBA" id="ARBA00023294"/>
    </source>
</evidence>
<evidence type="ECO:0000256" key="7">
    <source>
        <dbReference type="ARBA" id="ARBA00023242"/>
    </source>
</evidence>
<protein>
    <recommendedName>
        <fullName evidence="10">Auxin-responsive protein</fullName>
    </recommendedName>
</protein>
<dbReference type="SUPFAM" id="SSF54277">
    <property type="entry name" value="CAD &amp; PB1 domains"/>
    <property type="match status" value="1"/>
</dbReference>
<comment type="subcellular location">
    <subcellularLocation>
        <location evidence="1 10">Nucleus</location>
    </subcellularLocation>
</comment>
<evidence type="ECO:0000256" key="6">
    <source>
        <dbReference type="ARBA" id="ARBA00023163"/>
    </source>
</evidence>
<evidence type="ECO:0000259" key="11">
    <source>
        <dbReference type="PROSITE" id="PS51745"/>
    </source>
</evidence>
<name>A0A2P2JAG8_RHIMU</name>
<evidence type="ECO:0000256" key="5">
    <source>
        <dbReference type="ARBA" id="ARBA00023015"/>
    </source>
</evidence>
<evidence type="ECO:0000256" key="3">
    <source>
        <dbReference type="ARBA" id="ARBA00011726"/>
    </source>
</evidence>
<keyword evidence="5 10" id="KW-0805">Transcription regulation</keyword>
<keyword evidence="8 10" id="KW-0927">Auxin signaling pathway</keyword>
<evidence type="ECO:0000256" key="9">
    <source>
        <dbReference type="ARBA" id="ARBA00025283"/>
    </source>
</evidence>
<reference evidence="12" key="1">
    <citation type="submission" date="2018-02" db="EMBL/GenBank/DDBJ databases">
        <title>Rhizophora mucronata_Transcriptome.</title>
        <authorList>
            <person name="Meera S.P."/>
            <person name="Sreeshan A."/>
            <person name="Augustine A."/>
        </authorList>
    </citation>
    <scope>NUCLEOTIDE SEQUENCE</scope>
    <source>
        <tissue evidence="12">Leaf</tissue>
    </source>
</reference>
<comment type="function">
    <text evidence="9">Aux/IAA proteins are short-lived transcriptional factors that function as repressors of early auxin response genes at low auxin concentrations. Repression is thought to result from the interaction with auxin response factors (ARFs), proteins that bind to the auxin-responsive promoter element (AuxRE). Formation of heterodimers with ARF proteins may alter their ability to modulate early auxin response genes expression.</text>
</comment>
<evidence type="ECO:0000256" key="1">
    <source>
        <dbReference type="ARBA" id="ARBA00004123"/>
    </source>
</evidence>
<dbReference type="Gene3D" id="3.10.20.90">
    <property type="entry name" value="Phosphatidylinositol 3-kinase Catalytic Subunit, Chain A, domain 1"/>
    <property type="match status" value="1"/>
</dbReference>
<dbReference type="EMBL" id="GGEC01010002">
    <property type="protein sequence ID" value="MBW90485.1"/>
    <property type="molecule type" value="Transcribed_RNA"/>
</dbReference>
<comment type="subunit">
    <text evidence="3 10">Homodimers and heterodimers.</text>
</comment>
<evidence type="ECO:0000256" key="10">
    <source>
        <dbReference type="RuleBase" id="RU004549"/>
    </source>
</evidence>
<organism evidence="12">
    <name type="scientific">Rhizophora mucronata</name>
    <name type="common">Asiatic mangrove</name>
    <dbReference type="NCBI Taxonomy" id="61149"/>
    <lineage>
        <taxon>Eukaryota</taxon>
        <taxon>Viridiplantae</taxon>
        <taxon>Streptophyta</taxon>
        <taxon>Embryophyta</taxon>
        <taxon>Tracheophyta</taxon>
        <taxon>Spermatophyta</taxon>
        <taxon>Magnoliopsida</taxon>
        <taxon>eudicotyledons</taxon>
        <taxon>Gunneridae</taxon>
        <taxon>Pentapetalae</taxon>
        <taxon>rosids</taxon>
        <taxon>fabids</taxon>
        <taxon>Malpighiales</taxon>
        <taxon>Rhizophoraceae</taxon>
        <taxon>Rhizophora</taxon>
    </lineage>
</organism>
<evidence type="ECO:0000256" key="4">
    <source>
        <dbReference type="ARBA" id="ARBA00022491"/>
    </source>
</evidence>
<dbReference type="GO" id="GO:0009734">
    <property type="term" value="P:auxin-activated signaling pathway"/>
    <property type="evidence" value="ECO:0007669"/>
    <property type="project" value="UniProtKB-UniRule"/>
</dbReference>
<dbReference type="PROSITE" id="PS51745">
    <property type="entry name" value="PB1"/>
    <property type="match status" value="1"/>
</dbReference>
<evidence type="ECO:0000313" key="12">
    <source>
        <dbReference type="EMBL" id="MBW90485.1"/>
    </source>
</evidence>
<evidence type="ECO:0000256" key="2">
    <source>
        <dbReference type="ARBA" id="ARBA00006728"/>
    </source>
</evidence>
<keyword evidence="4 10" id="KW-0678">Repressor</keyword>
<feature type="domain" description="PB1" evidence="11">
    <location>
        <begin position="172"/>
        <end position="253"/>
    </location>
</feature>
<dbReference type="AlphaFoldDB" id="A0A2P2JAG8"/>
<dbReference type="InterPro" id="IPR003311">
    <property type="entry name" value="AUX_IAA"/>
</dbReference>
<dbReference type="GO" id="GO:0006355">
    <property type="term" value="P:regulation of DNA-templated transcription"/>
    <property type="evidence" value="ECO:0007669"/>
    <property type="project" value="InterPro"/>
</dbReference>
<sequence>MADTDCCMVELQLGLALPSNYSTVTMGLDLNRYEYEVCETEDMVSPVQAIDKPVLLQQDRYPFPLFGSGSNSRKSSEVSHRKRGYVDAFEDTGNVPQTLPLLLWDKQPNEEDGPRDVNTNSFVLNKANGERNGGIVGWPPIKLRRKSHVNRPVNHKKVENGCLDCQKRSSNSKYVKVTAEGVAIGRKINLSIYHSLQTLKFALLAMFGIAKKKSRGYKLSFQDTEGDWLIADYASWRSFIGSVKRLKLLKTEE</sequence>
<comment type="similarity">
    <text evidence="2 10">Belongs to the Aux/IAA family.</text>
</comment>
<dbReference type="PANTHER" id="PTHR31734:SF38">
    <property type="entry name" value="AUXIN-RESPONSIVE PROTEIN IAA29"/>
    <property type="match status" value="1"/>
</dbReference>
<dbReference type="InterPro" id="IPR033389">
    <property type="entry name" value="AUX/IAA_dom"/>
</dbReference>
<dbReference type="Pfam" id="PF02309">
    <property type="entry name" value="AUX_IAA"/>
    <property type="match status" value="1"/>
</dbReference>
<dbReference type="InterPro" id="IPR053793">
    <property type="entry name" value="PB1-like"/>
</dbReference>
<keyword evidence="6 10" id="KW-0804">Transcription</keyword>
<accession>A0A2P2JAG8</accession>
<keyword evidence="7 10" id="KW-0539">Nucleus</keyword>